<evidence type="ECO:0000256" key="1">
    <source>
        <dbReference type="SAM" id="SignalP"/>
    </source>
</evidence>
<dbReference type="Proteomes" id="UP001174908">
    <property type="component" value="Unassembled WGS sequence"/>
</dbReference>
<evidence type="ECO:0000313" key="2">
    <source>
        <dbReference type="EMBL" id="MDM0044361.1"/>
    </source>
</evidence>
<proteinExistence type="predicted"/>
<name>A0ABT7N8W1_9BURK</name>
<gene>
    <name evidence="2" type="ORF">QTH91_07715</name>
</gene>
<accession>A0ABT7N8W1</accession>
<evidence type="ECO:0000313" key="3">
    <source>
        <dbReference type="Proteomes" id="UP001174908"/>
    </source>
</evidence>
<protein>
    <submittedName>
        <fullName evidence="2">DUF2950 family protein</fullName>
    </submittedName>
</protein>
<dbReference type="Pfam" id="PF11453">
    <property type="entry name" value="DUF2950"/>
    <property type="match status" value="1"/>
</dbReference>
<dbReference type="EMBL" id="JASZYV010000001">
    <property type="protein sequence ID" value="MDM0044361.1"/>
    <property type="molecule type" value="Genomic_DNA"/>
</dbReference>
<organism evidence="2 3">
    <name type="scientific">Variovorax dokdonensis</name>
    <dbReference type="NCBI Taxonomy" id="344883"/>
    <lineage>
        <taxon>Bacteria</taxon>
        <taxon>Pseudomonadati</taxon>
        <taxon>Pseudomonadota</taxon>
        <taxon>Betaproteobacteria</taxon>
        <taxon>Burkholderiales</taxon>
        <taxon>Comamonadaceae</taxon>
        <taxon>Variovorax</taxon>
    </lineage>
</organism>
<dbReference type="RefSeq" id="WP_286659400.1">
    <property type="nucleotide sequence ID" value="NZ_JASZYV010000001.1"/>
</dbReference>
<feature type="signal peptide" evidence="1">
    <location>
        <begin position="1"/>
        <end position="27"/>
    </location>
</feature>
<keyword evidence="3" id="KW-1185">Reference proteome</keyword>
<feature type="chain" id="PRO_5047492391" evidence="1">
    <location>
        <begin position="28"/>
        <end position="276"/>
    </location>
</feature>
<comment type="caution">
    <text evidence="2">The sequence shown here is derived from an EMBL/GenBank/DDBJ whole genome shotgun (WGS) entry which is preliminary data.</text>
</comment>
<reference evidence="2" key="1">
    <citation type="submission" date="2023-06" db="EMBL/GenBank/DDBJ databases">
        <authorList>
            <person name="Jiang Y."/>
            <person name="Liu Q."/>
        </authorList>
    </citation>
    <scope>NUCLEOTIDE SEQUENCE</scope>
    <source>
        <strain evidence="2">CGMCC 1.12089</strain>
    </source>
</reference>
<dbReference type="InterPro" id="IPR021556">
    <property type="entry name" value="DUF2950"/>
</dbReference>
<sequence>MTSKKSMLRAMLVATALVWGPVTAVYAQASYASPQAAAEALNSAIALSDRDGVQTVLGAHFMRYVPEHDVSMEDAYAFLEAWNKAHSIEQTSDTRAELVVGDGWHFPAPLVKSAKGWSFDVKAAQAEINRRRIGRNELGAIETLKQLCAAQARFAQSQGQPASRIVSSADRRDGLYWPAVDGPESPLGPDALVMGADTPVDAALYGYHYRLLSDAAANKGCSFLAWPARQGVDGVHAFVIGGDGVVRERVLGSAGAANQVRSAGAAQDWSAVQAVQ</sequence>
<keyword evidence="1" id="KW-0732">Signal</keyword>